<keyword evidence="7" id="KW-0472">Membrane</keyword>
<accession>A0A1Q9E8C3</accession>
<evidence type="ECO:0000256" key="4">
    <source>
        <dbReference type="ARBA" id="ARBA00022927"/>
    </source>
</evidence>
<keyword evidence="5" id="KW-1278">Translocase</keyword>
<evidence type="ECO:0000256" key="1">
    <source>
        <dbReference type="ARBA" id="ARBA00022448"/>
    </source>
</evidence>
<evidence type="ECO:0000259" key="8">
    <source>
        <dbReference type="PROSITE" id="PS51196"/>
    </source>
</evidence>
<dbReference type="Pfam" id="PF01043">
    <property type="entry name" value="SecA_PP_bind"/>
    <property type="match status" value="1"/>
</dbReference>
<evidence type="ECO:0000256" key="6">
    <source>
        <dbReference type="ARBA" id="ARBA00023010"/>
    </source>
</evidence>
<dbReference type="InterPro" id="IPR014018">
    <property type="entry name" value="SecA_motor_DEAD"/>
</dbReference>
<dbReference type="SUPFAM" id="SSF81767">
    <property type="entry name" value="Pre-protein crosslinking domain of SecA"/>
    <property type="match status" value="1"/>
</dbReference>
<dbReference type="PRINTS" id="PR00906">
    <property type="entry name" value="SECA"/>
</dbReference>
<dbReference type="SMART" id="SM00958">
    <property type="entry name" value="SecA_PP_bind"/>
    <property type="match status" value="1"/>
</dbReference>
<dbReference type="GO" id="GO:0005524">
    <property type="term" value="F:ATP binding"/>
    <property type="evidence" value="ECO:0007669"/>
    <property type="project" value="UniProtKB-KW"/>
</dbReference>
<keyword evidence="2" id="KW-0547">Nucleotide-binding</keyword>
<keyword evidence="6" id="KW-0811">Translocation</keyword>
<reference evidence="9 10" key="1">
    <citation type="submission" date="2016-02" db="EMBL/GenBank/DDBJ databases">
        <title>Genome analysis of coral dinoflagellate symbionts highlights evolutionary adaptations to a symbiotic lifestyle.</title>
        <authorList>
            <person name="Aranda M."/>
            <person name="Li Y."/>
            <person name="Liew Y.J."/>
            <person name="Baumgarten S."/>
            <person name="Simakov O."/>
            <person name="Wilson M."/>
            <person name="Piel J."/>
            <person name="Ashoor H."/>
            <person name="Bougouffa S."/>
            <person name="Bajic V.B."/>
            <person name="Ryu T."/>
            <person name="Ravasi T."/>
            <person name="Bayer T."/>
            <person name="Micklem G."/>
            <person name="Kim H."/>
            <person name="Bhak J."/>
            <person name="Lajeunesse T.C."/>
            <person name="Voolstra C.R."/>
        </authorList>
    </citation>
    <scope>NUCLEOTIDE SEQUENCE [LARGE SCALE GENOMIC DNA]</scope>
    <source>
        <strain evidence="9 10">CCMP2467</strain>
    </source>
</reference>
<dbReference type="InterPro" id="IPR027417">
    <property type="entry name" value="P-loop_NTPase"/>
</dbReference>
<organism evidence="9 10">
    <name type="scientific">Symbiodinium microadriaticum</name>
    <name type="common">Dinoflagellate</name>
    <name type="synonym">Zooxanthella microadriatica</name>
    <dbReference type="NCBI Taxonomy" id="2951"/>
    <lineage>
        <taxon>Eukaryota</taxon>
        <taxon>Sar</taxon>
        <taxon>Alveolata</taxon>
        <taxon>Dinophyceae</taxon>
        <taxon>Suessiales</taxon>
        <taxon>Symbiodiniaceae</taxon>
        <taxon>Symbiodinium</taxon>
    </lineage>
</organism>
<name>A0A1Q9E8C3_SYMMI</name>
<evidence type="ECO:0000313" key="10">
    <source>
        <dbReference type="Proteomes" id="UP000186817"/>
    </source>
</evidence>
<dbReference type="InterPro" id="IPR000185">
    <property type="entry name" value="SecA"/>
</dbReference>
<dbReference type="InterPro" id="IPR011130">
    <property type="entry name" value="SecA_preprotein_X-link_dom"/>
</dbReference>
<evidence type="ECO:0000256" key="2">
    <source>
        <dbReference type="ARBA" id="ARBA00022741"/>
    </source>
</evidence>
<dbReference type="EMBL" id="LSRX01000231">
    <property type="protein sequence ID" value="OLQ03661.1"/>
    <property type="molecule type" value="Genomic_DNA"/>
</dbReference>
<dbReference type="InterPro" id="IPR036670">
    <property type="entry name" value="SecA_X-link_sf"/>
</dbReference>
<evidence type="ECO:0000256" key="7">
    <source>
        <dbReference type="ARBA" id="ARBA00023136"/>
    </source>
</evidence>
<dbReference type="Gene3D" id="3.40.50.300">
    <property type="entry name" value="P-loop containing nucleotide triphosphate hydrolases"/>
    <property type="match status" value="1"/>
</dbReference>
<dbReference type="GO" id="GO:0006605">
    <property type="term" value="P:protein targeting"/>
    <property type="evidence" value="ECO:0007669"/>
    <property type="project" value="InterPro"/>
</dbReference>
<dbReference type="SUPFAM" id="SSF52540">
    <property type="entry name" value="P-loop containing nucleoside triphosphate hydrolases"/>
    <property type="match status" value="1"/>
</dbReference>
<proteinExistence type="predicted"/>
<dbReference type="GO" id="GO:0006886">
    <property type="term" value="P:intracellular protein transport"/>
    <property type="evidence" value="ECO:0007669"/>
    <property type="project" value="InterPro"/>
</dbReference>
<dbReference type="GO" id="GO:0016020">
    <property type="term" value="C:membrane"/>
    <property type="evidence" value="ECO:0007669"/>
    <property type="project" value="InterPro"/>
</dbReference>
<feature type="domain" description="SecA family profile" evidence="8">
    <location>
        <begin position="1"/>
        <end position="607"/>
    </location>
</feature>
<evidence type="ECO:0000256" key="5">
    <source>
        <dbReference type="ARBA" id="ARBA00022967"/>
    </source>
</evidence>
<keyword evidence="4" id="KW-0653">Protein transport</keyword>
<dbReference type="PANTHER" id="PTHR30612">
    <property type="entry name" value="SECA INNER MEMBRANE COMPONENT OF SEC PROTEIN SECRETION SYSTEM"/>
    <property type="match status" value="1"/>
</dbReference>
<dbReference type="FunFam" id="3.90.1440.10:FF:000003">
    <property type="entry name" value="Preprotein translocase SecA subunit"/>
    <property type="match status" value="1"/>
</dbReference>
<protein>
    <submittedName>
        <fullName evidence="9">Protein translocase subunit SecA</fullName>
    </submittedName>
</protein>
<dbReference type="OrthoDB" id="426892at2759"/>
<dbReference type="Gene3D" id="3.90.1440.10">
    <property type="entry name" value="SecA, preprotein cross-linking domain"/>
    <property type="match status" value="1"/>
</dbReference>
<sequence length="607" mass="67366">MGFGFKDCAYLALSISPRVRCAARDLAGRAQFKPVEKGHFDGGPGILNLVNTKLPAWVGRPLRLLGLSVGVIQAEMEPEEKRAAYACDVTYVTNQQLGFDYLRDQMACRPSDLRLRSEEPFSCAIVDEADSVLIDEGRTPLVVSTQSTIPSEKYTTALQVASQLAKLTDYTVLEKEKTCVLTEVGELKVSAALGKDDLFDPQDPWAPFIVNSLTAKELYQRDRQYLVRDGQVVVVDEFTGRPVEGRSWSDGLQQAIEAKEGVEIQPEAVVLASISYQCLFRLFKKLSGMTGTASTEAQELESIYSLTVSPVPSNKPCQRLDEEDEVLGLCRAMLDMNSELALPELVPGSRRQAFFGEFEYETEIPSVARTAARMYNYEQPVALLGYSSQYLDDLAEEHLAYWSDQELDLNDEDACDCAADIIQTEEEAYMAYMATQARVQKGHAALRPPPSELSGSFSIDQKRARLMALKVANNRGPAMTFEDMQIYSVTDASHANDYETGEGTTYIVGYHSSVIRRDGRLVKAMDHKNIHMMTDCRSLEEQLHQVLDMMATGDLKVDMDKVYTTEGGKWRAVTAAACEAHSLGRPVLVGTTSVEPHPAFILTPYRN</sequence>
<evidence type="ECO:0000256" key="3">
    <source>
        <dbReference type="ARBA" id="ARBA00022840"/>
    </source>
</evidence>
<keyword evidence="3" id="KW-0067">ATP-binding</keyword>
<evidence type="ECO:0000313" key="9">
    <source>
        <dbReference type="EMBL" id="OLQ03661.1"/>
    </source>
</evidence>
<dbReference type="PANTHER" id="PTHR30612:SF0">
    <property type="entry name" value="CHLOROPLAST PROTEIN-TRANSPORTING ATPASE"/>
    <property type="match status" value="1"/>
</dbReference>
<dbReference type="SMART" id="SM00957">
    <property type="entry name" value="SecA_DEAD"/>
    <property type="match status" value="1"/>
</dbReference>
<comment type="caution">
    <text evidence="9">The sequence shown here is derived from an EMBL/GenBank/DDBJ whole genome shotgun (WGS) entry which is preliminary data.</text>
</comment>
<dbReference type="AlphaFoldDB" id="A0A1Q9E8C3"/>
<dbReference type="Proteomes" id="UP000186817">
    <property type="component" value="Unassembled WGS sequence"/>
</dbReference>
<dbReference type="InterPro" id="IPR011115">
    <property type="entry name" value="SecA_DEAD"/>
</dbReference>
<dbReference type="Pfam" id="PF07517">
    <property type="entry name" value="SecA_DEAD"/>
    <property type="match status" value="1"/>
</dbReference>
<keyword evidence="10" id="KW-1185">Reference proteome</keyword>
<keyword evidence="1" id="KW-0813">Transport</keyword>
<dbReference type="PROSITE" id="PS51196">
    <property type="entry name" value="SECA_MOTOR_DEAD"/>
    <property type="match status" value="1"/>
</dbReference>
<dbReference type="GO" id="GO:0017038">
    <property type="term" value="P:protein import"/>
    <property type="evidence" value="ECO:0007669"/>
    <property type="project" value="InterPro"/>
</dbReference>
<gene>
    <name evidence="9" type="primary">secA</name>
    <name evidence="9" type="ORF">AK812_SmicGene13365</name>
</gene>